<dbReference type="InterPro" id="IPR035979">
    <property type="entry name" value="RBD_domain_sf"/>
</dbReference>
<evidence type="ECO:0008006" key="4">
    <source>
        <dbReference type="Google" id="ProtNLM"/>
    </source>
</evidence>
<dbReference type="GO" id="GO:0003676">
    <property type="term" value="F:nucleic acid binding"/>
    <property type="evidence" value="ECO:0007669"/>
    <property type="project" value="InterPro"/>
</dbReference>
<name>A0A448WW42_9PLAT</name>
<reference evidence="2" key="1">
    <citation type="submission" date="2018-11" db="EMBL/GenBank/DDBJ databases">
        <authorList>
            <consortium name="Pathogen Informatics"/>
        </authorList>
    </citation>
    <scope>NUCLEOTIDE SEQUENCE</scope>
</reference>
<evidence type="ECO:0000313" key="2">
    <source>
        <dbReference type="EMBL" id="VEL21611.1"/>
    </source>
</evidence>
<dbReference type="AlphaFoldDB" id="A0A448WW42"/>
<protein>
    <recommendedName>
        <fullName evidence="4">RRM domain-containing protein</fullName>
    </recommendedName>
</protein>
<accession>A0A448WW42</accession>
<evidence type="ECO:0000256" key="1">
    <source>
        <dbReference type="SAM" id="MobiDB-lite"/>
    </source>
</evidence>
<feature type="compositionally biased region" description="Polar residues" evidence="1">
    <location>
        <begin position="22"/>
        <end position="54"/>
    </location>
</feature>
<feature type="region of interest" description="Disordered" evidence="1">
    <location>
        <begin position="17"/>
        <end position="55"/>
    </location>
</feature>
<sequence>MIRCNFSKHFHIKISAPEHQTKMSTENNSVFNGTTSNGLHTASTNDASSTTRSYSNHRLHRYKRAFSRNHQNIYPPSSVLHVSNLPESTTETELLDVFQISWLHAFPLA</sequence>
<dbReference type="InterPro" id="IPR012677">
    <property type="entry name" value="Nucleotide-bd_a/b_plait_sf"/>
</dbReference>
<evidence type="ECO:0000313" key="3">
    <source>
        <dbReference type="Proteomes" id="UP000784294"/>
    </source>
</evidence>
<proteinExistence type="predicted"/>
<comment type="caution">
    <text evidence="2">The sequence shown here is derived from an EMBL/GenBank/DDBJ whole genome shotgun (WGS) entry which is preliminary data.</text>
</comment>
<dbReference type="SUPFAM" id="SSF54928">
    <property type="entry name" value="RNA-binding domain, RBD"/>
    <property type="match status" value="1"/>
</dbReference>
<keyword evidence="3" id="KW-1185">Reference proteome</keyword>
<dbReference type="Gene3D" id="3.30.70.330">
    <property type="match status" value="1"/>
</dbReference>
<dbReference type="Proteomes" id="UP000784294">
    <property type="component" value="Unassembled WGS sequence"/>
</dbReference>
<gene>
    <name evidence="2" type="ORF">PXEA_LOCUS15051</name>
</gene>
<organism evidence="2 3">
    <name type="scientific">Protopolystoma xenopodis</name>
    <dbReference type="NCBI Taxonomy" id="117903"/>
    <lineage>
        <taxon>Eukaryota</taxon>
        <taxon>Metazoa</taxon>
        <taxon>Spiralia</taxon>
        <taxon>Lophotrochozoa</taxon>
        <taxon>Platyhelminthes</taxon>
        <taxon>Monogenea</taxon>
        <taxon>Polyopisthocotylea</taxon>
        <taxon>Polystomatidea</taxon>
        <taxon>Polystomatidae</taxon>
        <taxon>Protopolystoma</taxon>
    </lineage>
</organism>
<dbReference type="OrthoDB" id="296632at2759"/>
<dbReference type="EMBL" id="CAAALY010052185">
    <property type="protein sequence ID" value="VEL21611.1"/>
    <property type="molecule type" value="Genomic_DNA"/>
</dbReference>